<dbReference type="PANTHER" id="PTHR12630">
    <property type="entry name" value="N-LINKED OLIGOSACCHARIDE PROCESSING"/>
    <property type="match status" value="1"/>
</dbReference>
<dbReference type="InterPro" id="IPR028146">
    <property type="entry name" value="PRKCSH_N"/>
</dbReference>
<dbReference type="Pfam" id="PF12999">
    <property type="entry name" value="PRKCSH-like"/>
    <property type="match status" value="1"/>
</dbReference>
<keyword evidence="1" id="KW-0812">Transmembrane</keyword>
<evidence type="ECO:0000313" key="3">
    <source>
        <dbReference type="EMBL" id="KAJ8960595.1"/>
    </source>
</evidence>
<dbReference type="AlphaFoldDB" id="A0AAV8ZA26"/>
<dbReference type="GO" id="GO:0006491">
    <property type="term" value="P:N-glycan processing"/>
    <property type="evidence" value="ECO:0007669"/>
    <property type="project" value="TreeGrafter"/>
</dbReference>
<keyword evidence="1" id="KW-1133">Transmembrane helix</keyword>
<proteinExistence type="predicted"/>
<evidence type="ECO:0000259" key="2">
    <source>
        <dbReference type="Pfam" id="PF12999"/>
    </source>
</evidence>
<gene>
    <name evidence="3" type="ORF">NQ318_013885</name>
</gene>
<evidence type="ECO:0000313" key="4">
    <source>
        <dbReference type="Proteomes" id="UP001162162"/>
    </source>
</evidence>
<organism evidence="3 4">
    <name type="scientific">Aromia moschata</name>
    <dbReference type="NCBI Taxonomy" id="1265417"/>
    <lineage>
        <taxon>Eukaryota</taxon>
        <taxon>Metazoa</taxon>
        <taxon>Ecdysozoa</taxon>
        <taxon>Arthropoda</taxon>
        <taxon>Hexapoda</taxon>
        <taxon>Insecta</taxon>
        <taxon>Pterygota</taxon>
        <taxon>Neoptera</taxon>
        <taxon>Endopterygota</taxon>
        <taxon>Coleoptera</taxon>
        <taxon>Polyphaga</taxon>
        <taxon>Cucujiformia</taxon>
        <taxon>Chrysomeloidea</taxon>
        <taxon>Cerambycidae</taxon>
        <taxon>Cerambycinae</taxon>
        <taxon>Callichromatini</taxon>
        <taxon>Aromia</taxon>
    </lineage>
</organism>
<comment type="caution">
    <text evidence="3">The sequence shown here is derived from an EMBL/GenBank/DDBJ whole genome shotgun (WGS) entry which is preliminary data.</text>
</comment>
<feature type="transmembrane region" description="Helical" evidence="1">
    <location>
        <begin position="14"/>
        <end position="39"/>
    </location>
</feature>
<name>A0AAV8ZA26_9CUCU</name>
<dbReference type="InterPro" id="IPR039794">
    <property type="entry name" value="Gtb1-like"/>
</dbReference>
<reference evidence="3" key="1">
    <citation type="journal article" date="2023" name="Insect Mol. Biol.">
        <title>Genome sequencing provides insights into the evolution of gene families encoding plant cell wall-degrading enzymes in longhorned beetles.</title>
        <authorList>
            <person name="Shin N.R."/>
            <person name="Okamura Y."/>
            <person name="Kirsch R."/>
            <person name="Pauchet Y."/>
        </authorList>
    </citation>
    <scope>NUCLEOTIDE SEQUENCE</scope>
    <source>
        <strain evidence="3">AMC_N1</strain>
    </source>
</reference>
<protein>
    <recommendedName>
        <fullName evidence="2">Glucosidase II beta subunit N-terminal domain-containing protein</fullName>
    </recommendedName>
</protein>
<keyword evidence="4" id="KW-1185">Reference proteome</keyword>
<feature type="domain" description="Glucosidase II beta subunit N-terminal" evidence="2">
    <location>
        <begin position="51"/>
        <end position="160"/>
    </location>
</feature>
<accession>A0AAV8ZA26</accession>
<dbReference type="EMBL" id="JAPWTK010000008">
    <property type="protein sequence ID" value="KAJ8960595.1"/>
    <property type="molecule type" value="Genomic_DNA"/>
</dbReference>
<evidence type="ECO:0000256" key="1">
    <source>
        <dbReference type="SAM" id="Phobius"/>
    </source>
</evidence>
<sequence>MFPRKCFLLTRRRIAFFVIPLLVISAVFIIYQITIFVQLSNELRPKERRGPLLRGIHEQQERFYRPNGANKFRCITSLEEIDFSRVNDDYCDCLDASDEPGTNACPNGVFFCGDQIVTKRFRRSVASAKVNDGICDCCDGSDEWANNQALKLDRKYRNSMPSRWNRTLLMLVMDFIRLQKPVYS</sequence>
<dbReference type="Proteomes" id="UP001162162">
    <property type="component" value="Unassembled WGS sequence"/>
</dbReference>
<keyword evidence="1" id="KW-0472">Membrane</keyword>
<dbReference type="PANTHER" id="PTHR12630:SF1">
    <property type="entry name" value="GLUCOSIDASE 2 SUBUNIT BETA"/>
    <property type="match status" value="1"/>
</dbReference>
<dbReference type="GO" id="GO:0017177">
    <property type="term" value="C:glucosidase II complex"/>
    <property type="evidence" value="ECO:0007669"/>
    <property type="project" value="TreeGrafter"/>
</dbReference>